<evidence type="ECO:0000313" key="4">
    <source>
        <dbReference type="Proteomes" id="UP000681720"/>
    </source>
</evidence>
<accession>A0A8S2UU80</accession>
<dbReference type="EMBL" id="CAJOBH010021881">
    <property type="protein sequence ID" value="CAF4226496.1"/>
    <property type="molecule type" value="Genomic_DNA"/>
</dbReference>
<dbReference type="Proteomes" id="UP000681720">
    <property type="component" value="Unassembled WGS sequence"/>
</dbReference>
<gene>
    <name evidence="2" type="ORF">BYL167_LOCUS24604</name>
    <name evidence="3" type="ORF">GIL414_LOCUS27939</name>
</gene>
<reference evidence="3" key="1">
    <citation type="submission" date="2021-02" db="EMBL/GenBank/DDBJ databases">
        <authorList>
            <person name="Nowell W R."/>
        </authorList>
    </citation>
    <scope>NUCLEOTIDE SEQUENCE</scope>
</reference>
<name>A0A8S2UU80_9BILA</name>
<dbReference type="AlphaFoldDB" id="A0A8S2UU80"/>
<feature type="region of interest" description="Disordered" evidence="1">
    <location>
        <begin position="17"/>
        <end position="40"/>
    </location>
</feature>
<feature type="non-terminal residue" evidence="3">
    <location>
        <position position="74"/>
    </location>
</feature>
<dbReference type="EMBL" id="CAJOBJ010045947">
    <property type="protein sequence ID" value="CAF4350144.1"/>
    <property type="molecule type" value="Genomic_DNA"/>
</dbReference>
<comment type="caution">
    <text evidence="3">The sequence shown here is derived from an EMBL/GenBank/DDBJ whole genome shotgun (WGS) entry which is preliminary data.</text>
</comment>
<protein>
    <submittedName>
        <fullName evidence="3">Uncharacterized protein</fullName>
    </submittedName>
</protein>
<evidence type="ECO:0000256" key="1">
    <source>
        <dbReference type="SAM" id="MobiDB-lite"/>
    </source>
</evidence>
<proteinExistence type="predicted"/>
<feature type="non-terminal residue" evidence="3">
    <location>
        <position position="1"/>
    </location>
</feature>
<organism evidence="3 4">
    <name type="scientific">Rotaria magnacalcarata</name>
    <dbReference type="NCBI Taxonomy" id="392030"/>
    <lineage>
        <taxon>Eukaryota</taxon>
        <taxon>Metazoa</taxon>
        <taxon>Spiralia</taxon>
        <taxon>Gnathifera</taxon>
        <taxon>Rotifera</taxon>
        <taxon>Eurotatoria</taxon>
        <taxon>Bdelloidea</taxon>
        <taxon>Philodinida</taxon>
        <taxon>Philodinidae</taxon>
        <taxon>Rotaria</taxon>
    </lineage>
</organism>
<evidence type="ECO:0000313" key="2">
    <source>
        <dbReference type="EMBL" id="CAF4226496.1"/>
    </source>
</evidence>
<dbReference type="Proteomes" id="UP000681967">
    <property type="component" value="Unassembled WGS sequence"/>
</dbReference>
<sequence length="74" mass="8732">PDKFDRAIETITGRQLSNRSTPRRTSIMQQQQQPQRVKSNTMLRRSLSMEELGSRQQMSNVQRINQMNQTILTR</sequence>
<evidence type="ECO:0000313" key="3">
    <source>
        <dbReference type="EMBL" id="CAF4350144.1"/>
    </source>
</evidence>